<evidence type="ECO:0000256" key="1">
    <source>
        <dbReference type="SAM" id="MobiDB-lite"/>
    </source>
</evidence>
<feature type="region of interest" description="Disordered" evidence="1">
    <location>
        <begin position="72"/>
        <end position="120"/>
    </location>
</feature>
<feature type="compositionally biased region" description="Basic and acidic residues" evidence="1">
    <location>
        <begin position="81"/>
        <end position="103"/>
    </location>
</feature>
<proteinExistence type="predicted"/>
<evidence type="ECO:0000313" key="3">
    <source>
        <dbReference type="EMBL" id="EEH47484.2"/>
    </source>
</evidence>
<feature type="transmembrane region" description="Helical" evidence="2">
    <location>
        <begin position="48"/>
        <end position="65"/>
    </location>
</feature>
<dbReference type="HOGENOM" id="CLU_2050340_0_0_1"/>
<organism evidence="3 4">
    <name type="scientific">Paracoccidioides brasiliensis (strain Pb18)</name>
    <dbReference type="NCBI Taxonomy" id="502780"/>
    <lineage>
        <taxon>Eukaryota</taxon>
        <taxon>Fungi</taxon>
        <taxon>Dikarya</taxon>
        <taxon>Ascomycota</taxon>
        <taxon>Pezizomycotina</taxon>
        <taxon>Eurotiomycetes</taxon>
        <taxon>Eurotiomycetidae</taxon>
        <taxon>Onygenales</taxon>
        <taxon>Ajellomycetaceae</taxon>
        <taxon>Paracoccidioides</taxon>
    </lineage>
</organism>
<dbReference type="AlphaFoldDB" id="C1G8I2"/>
<sequence length="120" mass="13695">MSWHTDRQHFENRRQTYLERKLDAFSACRLVDSSNHHRSSGIYNKKRFLPVAIILQVAIMVGWLIEAQAHPSGLYPGQESQAREEKKKEKGKNEGKERKEKKGPVPPGASNVGSQAIFDH</sequence>
<keyword evidence="4" id="KW-1185">Reference proteome</keyword>
<dbReference type="KEGG" id="pbn:PADG_03568"/>
<protein>
    <submittedName>
        <fullName evidence="3">Uncharacterized protein</fullName>
    </submittedName>
</protein>
<keyword evidence="2" id="KW-1133">Transmembrane helix</keyword>
<dbReference type="EMBL" id="KN275960">
    <property type="protein sequence ID" value="EEH47484.2"/>
    <property type="molecule type" value="Genomic_DNA"/>
</dbReference>
<dbReference type="GeneID" id="22582858"/>
<evidence type="ECO:0000313" key="4">
    <source>
        <dbReference type="Proteomes" id="UP000001628"/>
    </source>
</evidence>
<keyword evidence="2" id="KW-0812">Transmembrane</keyword>
<gene>
    <name evidence="3" type="ORF">PADG_03568</name>
</gene>
<dbReference type="RefSeq" id="XP_010759094.1">
    <property type="nucleotide sequence ID" value="XM_010760792.1"/>
</dbReference>
<accession>C1G8I2</accession>
<keyword evidence="2" id="KW-0472">Membrane</keyword>
<reference evidence="3 4" key="1">
    <citation type="journal article" date="2011" name="PLoS Genet.">
        <title>Comparative genomic analysis of human fungal pathogens causing paracoccidioidomycosis.</title>
        <authorList>
            <person name="Desjardins C.A."/>
            <person name="Champion M.D."/>
            <person name="Holder J.W."/>
            <person name="Muszewska A."/>
            <person name="Goldberg J."/>
            <person name="Bailao A.M."/>
            <person name="Brigido M.M."/>
            <person name="Ferreira M.E."/>
            <person name="Garcia A.M."/>
            <person name="Grynberg M."/>
            <person name="Gujja S."/>
            <person name="Heiman D.I."/>
            <person name="Henn M.R."/>
            <person name="Kodira C.D."/>
            <person name="Leon-Narvaez H."/>
            <person name="Longo L.V."/>
            <person name="Ma L.J."/>
            <person name="Malavazi I."/>
            <person name="Matsuo A.L."/>
            <person name="Morais F.V."/>
            <person name="Pereira M."/>
            <person name="Rodriguez-Brito S."/>
            <person name="Sakthikumar S."/>
            <person name="Salem-Izacc S.M."/>
            <person name="Sykes S.M."/>
            <person name="Teixeira M.M."/>
            <person name="Vallejo M.C."/>
            <person name="Walter M.E."/>
            <person name="Yandava C."/>
            <person name="Young S."/>
            <person name="Zeng Q."/>
            <person name="Zucker J."/>
            <person name="Felipe M.S."/>
            <person name="Goldman G.H."/>
            <person name="Haas B.J."/>
            <person name="McEwen J.G."/>
            <person name="Nino-Vega G."/>
            <person name="Puccia R."/>
            <person name="San-Blas G."/>
            <person name="Soares C.M."/>
            <person name="Birren B.W."/>
            <person name="Cuomo C.A."/>
        </authorList>
    </citation>
    <scope>NUCLEOTIDE SEQUENCE [LARGE SCALE GENOMIC DNA]</scope>
    <source>
        <strain evidence="3 4">Pb18</strain>
    </source>
</reference>
<name>C1G8I2_PARBD</name>
<dbReference type="VEuPathDB" id="FungiDB:PADG_03568"/>
<dbReference type="Proteomes" id="UP000001628">
    <property type="component" value="Unassembled WGS sequence"/>
</dbReference>
<dbReference type="InParanoid" id="C1G8I2"/>
<evidence type="ECO:0000256" key="2">
    <source>
        <dbReference type="SAM" id="Phobius"/>
    </source>
</evidence>